<dbReference type="EMBL" id="KB096633">
    <property type="protein sequence ID" value="ESO03380.1"/>
    <property type="molecule type" value="Genomic_DNA"/>
</dbReference>
<dbReference type="GO" id="GO:1990050">
    <property type="term" value="F:phosphatidic acid transfer activity"/>
    <property type="evidence" value="ECO:0000318"/>
    <property type="project" value="GO_Central"/>
</dbReference>
<dbReference type="OMA" id="GYEFFKC"/>
<reference evidence="4" key="1">
    <citation type="submission" date="2012-12" db="EMBL/GenBank/DDBJ databases">
        <authorList>
            <person name="Hellsten U."/>
            <person name="Grimwood J."/>
            <person name="Chapman J.A."/>
            <person name="Shapiro H."/>
            <person name="Aerts A."/>
            <person name="Otillar R.P."/>
            <person name="Terry A.Y."/>
            <person name="Boore J.L."/>
            <person name="Simakov O."/>
            <person name="Marletaz F."/>
            <person name="Cho S.-J."/>
            <person name="Edsinger-Gonzales E."/>
            <person name="Havlak P."/>
            <person name="Kuo D.-H."/>
            <person name="Larsson T."/>
            <person name="Lv J."/>
            <person name="Arendt D."/>
            <person name="Savage R."/>
            <person name="Osoegawa K."/>
            <person name="de Jong P."/>
            <person name="Lindberg D.R."/>
            <person name="Seaver E.C."/>
            <person name="Weisblat D.A."/>
            <person name="Putnam N.H."/>
            <person name="Grigoriev I.V."/>
            <person name="Rokhsar D.S."/>
        </authorList>
    </citation>
    <scope>NUCLEOTIDE SEQUENCE</scope>
</reference>
<feature type="domain" description="PRELI/MSF1" evidence="1">
    <location>
        <begin position="1"/>
        <end position="171"/>
    </location>
</feature>
<dbReference type="GO" id="GO:0015914">
    <property type="term" value="P:phospholipid transport"/>
    <property type="evidence" value="ECO:0000318"/>
    <property type="project" value="GO_Central"/>
</dbReference>
<evidence type="ECO:0000313" key="4">
    <source>
        <dbReference type="Proteomes" id="UP000015101"/>
    </source>
</evidence>
<reference evidence="2 4" key="2">
    <citation type="journal article" date="2013" name="Nature">
        <title>Insights into bilaterian evolution from three spiralian genomes.</title>
        <authorList>
            <person name="Simakov O."/>
            <person name="Marletaz F."/>
            <person name="Cho S.J."/>
            <person name="Edsinger-Gonzales E."/>
            <person name="Havlak P."/>
            <person name="Hellsten U."/>
            <person name="Kuo D.H."/>
            <person name="Larsson T."/>
            <person name="Lv J."/>
            <person name="Arendt D."/>
            <person name="Savage R."/>
            <person name="Osoegawa K."/>
            <person name="de Jong P."/>
            <person name="Grimwood J."/>
            <person name="Chapman J.A."/>
            <person name="Shapiro H."/>
            <person name="Aerts A."/>
            <person name="Otillar R.P."/>
            <person name="Terry A.Y."/>
            <person name="Boore J.L."/>
            <person name="Grigoriev I.V."/>
            <person name="Lindberg D.R."/>
            <person name="Seaver E.C."/>
            <person name="Weisblat D.A."/>
            <person name="Putnam N.H."/>
            <person name="Rokhsar D.S."/>
        </authorList>
    </citation>
    <scope>NUCLEOTIDE SEQUENCE</scope>
</reference>
<sequence length="199" mass="22766">MKFYSTLSIFKYSWDQVAVGFWSRYPNPYSMHVLTEDVIDQRVLSCGSLLTKRLITKTNSIPKWGEKFIPGPKHVCVLEESIVDPQTKTMKTYTRNLGYTSIMTVEEECTYKPSEENEGWTVCQRHATVNSKVKGFSYCLQTFGIERFKKNVTKSVKGFNFVLNKLYPGMPEAYLTKKQKLKQTAEAAKKIASSVIATN</sequence>
<dbReference type="GeneID" id="20210614"/>
<dbReference type="Pfam" id="PF04707">
    <property type="entry name" value="PRELI"/>
    <property type="match status" value="1"/>
</dbReference>
<dbReference type="InterPro" id="IPR006797">
    <property type="entry name" value="PRELI/MSF1_dom"/>
</dbReference>
<reference evidence="3" key="3">
    <citation type="submission" date="2015-06" db="UniProtKB">
        <authorList>
            <consortium name="EnsemblMetazoa"/>
        </authorList>
    </citation>
    <scope>IDENTIFICATION</scope>
</reference>
<organism evidence="3 4">
    <name type="scientific">Helobdella robusta</name>
    <name type="common">Californian leech</name>
    <dbReference type="NCBI Taxonomy" id="6412"/>
    <lineage>
        <taxon>Eukaryota</taxon>
        <taxon>Metazoa</taxon>
        <taxon>Spiralia</taxon>
        <taxon>Lophotrochozoa</taxon>
        <taxon>Annelida</taxon>
        <taxon>Clitellata</taxon>
        <taxon>Hirudinea</taxon>
        <taxon>Rhynchobdellida</taxon>
        <taxon>Glossiphoniidae</taxon>
        <taxon>Helobdella</taxon>
    </lineage>
</organism>
<dbReference type="OrthoDB" id="341300at2759"/>
<dbReference type="KEGG" id="hro:HELRODRAFT_187087"/>
<accession>T1FP67</accession>
<dbReference type="HOGENOM" id="CLU_067902_3_0_1"/>
<dbReference type="InterPro" id="IPR037365">
    <property type="entry name" value="Slowmo/Ups"/>
</dbReference>
<protein>
    <recommendedName>
        <fullName evidence="1">PRELI/MSF1 domain-containing protein</fullName>
    </recommendedName>
</protein>
<dbReference type="InParanoid" id="T1FP67"/>
<dbReference type="AlphaFoldDB" id="T1FP67"/>
<dbReference type="FunCoup" id="T1FP67">
    <property type="interactions" value="1524"/>
</dbReference>
<dbReference type="PROSITE" id="PS50904">
    <property type="entry name" value="PRELI_MSF1"/>
    <property type="match status" value="1"/>
</dbReference>
<gene>
    <name evidence="3" type="primary">20210614</name>
    <name evidence="2" type="ORF">HELRODRAFT_187087</name>
</gene>
<dbReference type="PANTHER" id="PTHR11158">
    <property type="entry name" value="MSF1/PX19 RELATED"/>
    <property type="match status" value="1"/>
</dbReference>
<evidence type="ECO:0000259" key="1">
    <source>
        <dbReference type="PROSITE" id="PS50904"/>
    </source>
</evidence>
<dbReference type="GO" id="GO:0005758">
    <property type="term" value="C:mitochondrial intermembrane space"/>
    <property type="evidence" value="ECO:0000318"/>
    <property type="project" value="GO_Central"/>
</dbReference>
<evidence type="ECO:0000313" key="3">
    <source>
        <dbReference type="EnsemblMetazoa" id="HelroP187087"/>
    </source>
</evidence>
<name>T1FP67_HELRO</name>
<keyword evidence="4" id="KW-1185">Reference proteome</keyword>
<dbReference type="CTD" id="20210614"/>
<dbReference type="STRING" id="6412.T1FP67"/>
<dbReference type="eggNOG" id="KOG3337">
    <property type="taxonomic scope" value="Eukaryota"/>
</dbReference>
<dbReference type="Proteomes" id="UP000015101">
    <property type="component" value="Unassembled WGS sequence"/>
</dbReference>
<dbReference type="EMBL" id="AMQM01004667">
    <property type="status" value="NOT_ANNOTATED_CDS"/>
    <property type="molecule type" value="Genomic_DNA"/>
</dbReference>
<evidence type="ECO:0000313" key="2">
    <source>
        <dbReference type="EMBL" id="ESO03380.1"/>
    </source>
</evidence>
<dbReference type="EnsemblMetazoa" id="HelroT187087">
    <property type="protein sequence ID" value="HelroP187087"/>
    <property type="gene ID" value="HelroG187087"/>
</dbReference>
<dbReference type="RefSeq" id="XP_009018528.1">
    <property type="nucleotide sequence ID" value="XM_009020280.1"/>
</dbReference>
<proteinExistence type="predicted"/>